<feature type="site" description="Important for activity" evidence="8">
    <location>
        <position position="7"/>
    </location>
</feature>
<dbReference type="InterPro" id="IPR043129">
    <property type="entry name" value="ATPase_NBD"/>
</dbReference>
<evidence type="ECO:0000313" key="14">
    <source>
        <dbReference type="Proteomes" id="UP001596147"/>
    </source>
</evidence>
<evidence type="ECO:0000259" key="11">
    <source>
        <dbReference type="Pfam" id="PF00370"/>
    </source>
</evidence>
<dbReference type="PROSITE" id="PS00933">
    <property type="entry name" value="FGGY_KINASES_1"/>
    <property type="match status" value="1"/>
</dbReference>
<evidence type="ECO:0000256" key="10">
    <source>
        <dbReference type="RuleBase" id="RU364073"/>
    </source>
</evidence>
<feature type="binding site" evidence="8">
    <location>
        <begin position="78"/>
        <end position="79"/>
    </location>
    <ligand>
        <name>substrate</name>
    </ligand>
</feature>
<reference evidence="14" key="1">
    <citation type="journal article" date="2019" name="Int. J. Syst. Evol. Microbiol.">
        <title>The Global Catalogue of Microorganisms (GCM) 10K type strain sequencing project: providing services to taxonomists for standard genome sequencing and annotation.</title>
        <authorList>
            <consortium name="The Broad Institute Genomics Platform"/>
            <consortium name="The Broad Institute Genome Sequencing Center for Infectious Disease"/>
            <person name="Wu L."/>
            <person name="Ma J."/>
        </authorList>
    </citation>
    <scope>NUCLEOTIDE SEQUENCE [LARGE SCALE GENOMIC DNA]</scope>
    <source>
        <strain evidence="14">CGMCC 1.12237</strain>
    </source>
</reference>
<feature type="domain" description="Carbohydrate kinase FGGY C-terminal" evidence="12">
    <location>
        <begin position="254"/>
        <end position="436"/>
    </location>
</feature>
<keyword evidence="5 8" id="KW-0418">Kinase</keyword>
<keyword evidence="7 8" id="KW-0119">Carbohydrate metabolism</keyword>
<dbReference type="CDD" id="cd07808">
    <property type="entry name" value="ASKHA_NBD_FGGY_EcXK-like"/>
    <property type="match status" value="1"/>
</dbReference>
<comment type="caution">
    <text evidence="13">The sequence shown here is derived from an EMBL/GenBank/DDBJ whole genome shotgun (WGS) entry which is preliminary data.</text>
</comment>
<dbReference type="PROSITE" id="PS00445">
    <property type="entry name" value="FGGY_KINASES_2"/>
    <property type="match status" value="1"/>
</dbReference>
<evidence type="ECO:0000256" key="9">
    <source>
        <dbReference type="RuleBase" id="RU003733"/>
    </source>
</evidence>
<keyword evidence="2 8" id="KW-0859">Xylose metabolism</keyword>
<proteinExistence type="inferred from homology"/>
<dbReference type="PIRSF" id="PIRSF000538">
    <property type="entry name" value="GlpK"/>
    <property type="match status" value="1"/>
</dbReference>
<feature type="active site" description="Proton acceptor" evidence="8">
    <location>
        <position position="237"/>
    </location>
</feature>
<gene>
    <name evidence="8 10 13" type="primary">xylB</name>
    <name evidence="13" type="ORF">ACFPM4_11280</name>
</gene>
<evidence type="ECO:0000256" key="4">
    <source>
        <dbReference type="ARBA" id="ARBA00022741"/>
    </source>
</evidence>
<accession>A0ABW0LLD8</accession>
<keyword evidence="6 8" id="KW-0067">ATP-binding</keyword>
<dbReference type="PANTHER" id="PTHR43095:SF5">
    <property type="entry name" value="XYLULOSE KINASE"/>
    <property type="match status" value="1"/>
</dbReference>
<comment type="function">
    <text evidence="8">Catalyzes the phosphorylation of D-xylulose to D-xylulose 5-phosphate.</text>
</comment>
<dbReference type="PANTHER" id="PTHR43095">
    <property type="entry name" value="SUGAR KINASE"/>
    <property type="match status" value="1"/>
</dbReference>
<dbReference type="Pfam" id="PF02782">
    <property type="entry name" value="FGGY_C"/>
    <property type="match status" value="1"/>
</dbReference>
<dbReference type="EC" id="2.7.1.17" evidence="8 10"/>
<evidence type="ECO:0000256" key="3">
    <source>
        <dbReference type="ARBA" id="ARBA00022679"/>
    </source>
</evidence>
<dbReference type="SUPFAM" id="SSF53067">
    <property type="entry name" value="Actin-like ATPase domain"/>
    <property type="match status" value="2"/>
</dbReference>
<evidence type="ECO:0000256" key="7">
    <source>
        <dbReference type="ARBA" id="ARBA00023277"/>
    </source>
</evidence>
<sequence length="496" mass="54037">MGYLGIDLGTSGVKIVYMEEPGKIEKQVTKEYPIYHPHPGWSEQHPMDWWEATIAGIQEILKDVDTSDIAGIGLSGQMHGMVALDKNGEVLTPAILWNDQRTHEECLYLNNEVGREFLTKHTGNMALTGFTAPKILWLKKNQPEIFDQVRYFMLPKDFIGYKLTGELFTDVSDASGTLYFNVEKRTWSQEILDIIGINEAMLPKVFESYEVAAKINESASTQTGLPVGVQVIAGGGDNAAGAVGSGIIHEGTALISLGTSGVVFSPQRTYSVDENNRLHSFCDATGKWHVMGVMLSAAASLKWWIEDIHHGDYDQLLQEAEASPAGSNGLYFLPYLSGERTPHNDPFARGSFIGLSPTHTRGDMTRAVLEGVAFALNDSFAISKDLNLTFEQVSIIGGGTKSSLWMQIFADMLQTTVVTSSNSGGPAVGAAILAAVGTGAYQSLEEACTKMDENGKVFEPNVSNGEVYAKMFPVFQKVYSALKDTFGAIYQVNESL</sequence>
<evidence type="ECO:0000256" key="2">
    <source>
        <dbReference type="ARBA" id="ARBA00022629"/>
    </source>
</evidence>
<dbReference type="InterPro" id="IPR018484">
    <property type="entry name" value="FGGY_N"/>
</dbReference>
<dbReference type="InterPro" id="IPR018483">
    <property type="entry name" value="Carb_kinase_FGGY_CS"/>
</dbReference>
<dbReference type="GO" id="GO:0004856">
    <property type="term" value="F:D-xylulokinase activity"/>
    <property type="evidence" value="ECO:0007669"/>
    <property type="project" value="UniProtKB-EC"/>
</dbReference>
<dbReference type="EMBL" id="JBHSMC010000014">
    <property type="protein sequence ID" value="MFC5465331.1"/>
    <property type="molecule type" value="Genomic_DNA"/>
</dbReference>
<organism evidence="13 14">
    <name type="scientific">Lederbergia graminis</name>
    <dbReference type="NCBI Taxonomy" id="735518"/>
    <lineage>
        <taxon>Bacteria</taxon>
        <taxon>Bacillati</taxon>
        <taxon>Bacillota</taxon>
        <taxon>Bacilli</taxon>
        <taxon>Bacillales</taxon>
        <taxon>Bacillaceae</taxon>
        <taxon>Lederbergia</taxon>
    </lineage>
</organism>
<keyword evidence="3 8" id="KW-0808">Transferase</keyword>
<dbReference type="InterPro" id="IPR050406">
    <property type="entry name" value="FGGY_Carb_Kinase"/>
</dbReference>
<dbReference type="Pfam" id="PF00370">
    <property type="entry name" value="FGGY_N"/>
    <property type="match status" value="1"/>
</dbReference>
<comment type="similarity">
    <text evidence="1 8 9">Belongs to the FGGY kinase family.</text>
</comment>
<dbReference type="HAMAP" id="MF_02220">
    <property type="entry name" value="XylB"/>
    <property type="match status" value="1"/>
</dbReference>
<dbReference type="NCBIfam" id="TIGR01312">
    <property type="entry name" value="XylB"/>
    <property type="match status" value="1"/>
</dbReference>
<evidence type="ECO:0000256" key="8">
    <source>
        <dbReference type="HAMAP-Rule" id="MF_02220"/>
    </source>
</evidence>
<name>A0ABW0LLD8_9BACI</name>
<feature type="domain" description="Carbohydrate kinase FGGY N-terminal" evidence="11">
    <location>
        <begin position="3"/>
        <end position="244"/>
    </location>
</feature>
<evidence type="ECO:0000256" key="1">
    <source>
        <dbReference type="ARBA" id="ARBA00009156"/>
    </source>
</evidence>
<comment type="catalytic activity">
    <reaction evidence="8 10">
        <text>D-xylulose + ATP = D-xylulose 5-phosphate + ADP + H(+)</text>
        <dbReference type="Rhea" id="RHEA:10964"/>
        <dbReference type="ChEBI" id="CHEBI:15378"/>
        <dbReference type="ChEBI" id="CHEBI:17140"/>
        <dbReference type="ChEBI" id="CHEBI:30616"/>
        <dbReference type="ChEBI" id="CHEBI:57737"/>
        <dbReference type="ChEBI" id="CHEBI:456216"/>
        <dbReference type="EC" id="2.7.1.17"/>
    </reaction>
</comment>
<dbReference type="InterPro" id="IPR000577">
    <property type="entry name" value="Carb_kinase_FGGY"/>
</dbReference>
<dbReference type="InterPro" id="IPR006000">
    <property type="entry name" value="Xylulokinase"/>
</dbReference>
<dbReference type="Proteomes" id="UP001596147">
    <property type="component" value="Unassembled WGS sequence"/>
</dbReference>
<keyword evidence="4 8" id="KW-0547">Nucleotide-binding</keyword>
<evidence type="ECO:0000259" key="12">
    <source>
        <dbReference type="Pfam" id="PF02782"/>
    </source>
</evidence>
<evidence type="ECO:0000313" key="13">
    <source>
        <dbReference type="EMBL" id="MFC5465331.1"/>
    </source>
</evidence>
<dbReference type="InterPro" id="IPR018485">
    <property type="entry name" value="FGGY_C"/>
</dbReference>
<protein>
    <recommendedName>
        <fullName evidence="8 10">Xylulose kinase</fullName>
        <shortName evidence="8 10">Xylulokinase</shortName>
        <ecNumber evidence="8 10">2.7.1.17</ecNumber>
    </recommendedName>
</protein>
<evidence type="ECO:0000256" key="6">
    <source>
        <dbReference type="ARBA" id="ARBA00022840"/>
    </source>
</evidence>
<evidence type="ECO:0000256" key="5">
    <source>
        <dbReference type="ARBA" id="ARBA00022777"/>
    </source>
</evidence>
<dbReference type="Gene3D" id="3.30.420.40">
    <property type="match status" value="2"/>
</dbReference>
<keyword evidence="14" id="KW-1185">Reference proteome</keyword>